<evidence type="ECO:0000313" key="11">
    <source>
        <dbReference type="EMBL" id="MEE6147278.1"/>
    </source>
</evidence>
<evidence type="ECO:0000256" key="6">
    <source>
        <dbReference type="ARBA" id="ARBA00023229"/>
    </source>
</evidence>
<organism evidence="11 12">
    <name type="scientific">Olsenella absiana</name>
    <dbReference type="NCBI Taxonomy" id="3115222"/>
    <lineage>
        <taxon>Bacteria</taxon>
        <taxon>Bacillati</taxon>
        <taxon>Actinomycetota</taxon>
        <taxon>Coriobacteriia</taxon>
        <taxon>Coriobacteriales</taxon>
        <taxon>Atopobiaceae</taxon>
        <taxon>Olsenella</taxon>
    </lineage>
</organism>
<evidence type="ECO:0000259" key="10">
    <source>
        <dbReference type="Pfam" id="PF26540"/>
    </source>
</evidence>
<feature type="domain" description="IspG TIM-barrel" evidence="9">
    <location>
        <begin position="23"/>
        <end position="264"/>
    </location>
</feature>
<dbReference type="SUPFAM" id="SSF51604">
    <property type="entry name" value="Enolase C-terminal domain-like"/>
    <property type="match status" value="1"/>
</dbReference>
<comment type="function">
    <text evidence="7">Converts 2C-methyl-D-erythritol 2,4-cyclodiphosphate (ME-2,4cPP) into 1-hydroxy-2-methyl-2-(E)-butenyl 4-diphosphate.</text>
</comment>
<comment type="caution">
    <text evidence="11">The sequence shown here is derived from an EMBL/GenBank/DDBJ whole genome shotgun (WGS) entry which is preliminary data.</text>
</comment>
<feature type="binding site" evidence="7">
    <location>
        <position position="285"/>
    </location>
    <ligand>
        <name>[4Fe-4S] cluster</name>
        <dbReference type="ChEBI" id="CHEBI:49883"/>
    </ligand>
</feature>
<dbReference type="InterPro" id="IPR045854">
    <property type="entry name" value="NO2/SO3_Rdtase_4Fe4S_sf"/>
</dbReference>
<comment type="pathway">
    <text evidence="7">Isoprenoid biosynthesis; isopentenyl diphosphate biosynthesis via DXP pathway; isopentenyl diphosphate from 1-deoxy-D-xylulose 5-phosphate: step 5/6.</text>
</comment>
<dbReference type="InterPro" id="IPR058579">
    <property type="entry name" value="IspG_C"/>
</dbReference>
<proteinExistence type="inferred from homology"/>
<dbReference type="SUPFAM" id="SSF56014">
    <property type="entry name" value="Nitrite and sulphite reductase 4Fe-4S domain-like"/>
    <property type="match status" value="1"/>
</dbReference>
<sequence>MLSEIGGGVVASSGAPRLPRERTRRVSVGGVAVGGGAPVSVQSMCTTPTSDVDATLAQVGRLSDAGCELVRVTLPSAADVDPFHAICAQSPIPVIADVHFDHRLAVAAVRNGAAGVRINPGNIGSWDRVDAVIDAAGEAGVPIRIGVNMGSLDKDVDAREDLDGPQKLVASAESFVRHFEGRGFHDVVLSAKAHSVPVTLATYRELSRRLPEVALHVGVTEAGTLLQGTVKNCVGVGVLLEEGIGDTIRLSLTADPVEEVRVAWELLGALGMRRLHPELVSCPTCGRTKVDLIPIAEEVERRLQGVRAPISVAVMGCVVNGPGEAAGCDIGVACGQGQGLIFAEGKPLRKVAEADIVDELFKEIEARFS</sequence>
<keyword evidence="1 7" id="KW-0004">4Fe-4S</keyword>
<evidence type="ECO:0000256" key="7">
    <source>
        <dbReference type="HAMAP-Rule" id="MF_00159"/>
    </source>
</evidence>
<dbReference type="InterPro" id="IPR058578">
    <property type="entry name" value="IspG_TIM"/>
</dbReference>
<dbReference type="EC" id="1.17.7.3" evidence="7"/>
<keyword evidence="6 7" id="KW-0414">Isoprene biosynthesis</keyword>
<dbReference type="PANTHER" id="PTHR30454:SF0">
    <property type="entry name" value="4-HYDROXY-3-METHYLBUT-2-EN-1-YL DIPHOSPHATE SYNTHASE (FERREDOXIN), CHLOROPLASTIC"/>
    <property type="match status" value="1"/>
</dbReference>
<evidence type="ECO:0000256" key="3">
    <source>
        <dbReference type="ARBA" id="ARBA00023002"/>
    </source>
</evidence>
<keyword evidence="12" id="KW-1185">Reference proteome</keyword>
<name>A0ABU7R9L0_9ACTN</name>
<evidence type="ECO:0000256" key="2">
    <source>
        <dbReference type="ARBA" id="ARBA00022723"/>
    </source>
</evidence>
<dbReference type="NCBIfam" id="NF001540">
    <property type="entry name" value="PRK00366.1"/>
    <property type="match status" value="1"/>
</dbReference>
<feature type="domain" description="IspG C-terminal" evidence="10">
    <location>
        <begin position="278"/>
        <end position="365"/>
    </location>
</feature>
<feature type="binding site" evidence="7">
    <location>
        <position position="282"/>
    </location>
    <ligand>
        <name>[4Fe-4S] cluster</name>
        <dbReference type="ChEBI" id="CHEBI:49883"/>
    </ligand>
</feature>
<dbReference type="PIRSF" id="PIRSF004640">
    <property type="entry name" value="IspG"/>
    <property type="match status" value="1"/>
</dbReference>
<keyword evidence="3 7" id="KW-0560">Oxidoreductase</keyword>
<dbReference type="InterPro" id="IPR036849">
    <property type="entry name" value="Enolase-like_C_sf"/>
</dbReference>
<keyword evidence="4 7" id="KW-0408">Iron</keyword>
<evidence type="ECO:0000313" key="12">
    <source>
        <dbReference type="Proteomes" id="UP001332931"/>
    </source>
</evidence>
<dbReference type="HAMAP" id="MF_00159">
    <property type="entry name" value="IspG"/>
    <property type="match status" value="1"/>
</dbReference>
<accession>A0ABU7R9L0</accession>
<dbReference type="RefSeq" id="WP_330958040.1">
    <property type="nucleotide sequence ID" value="NZ_JAZGJQ010000003.1"/>
</dbReference>
<evidence type="ECO:0000256" key="5">
    <source>
        <dbReference type="ARBA" id="ARBA00023014"/>
    </source>
</evidence>
<comment type="catalytic activity">
    <reaction evidence="7">
        <text>(2E)-4-hydroxy-3-methylbut-2-enyl diphosphate + oxidized [flavodoxin] + H2O + 2 H(+) = 2-C-methyl-D-erythritol 2,4-cyclic diphosphate + reduced [flavodoxin]</text>
        <dbReference type="Rhea" id="RHEA:43604"/>
        <dbReference type="Rhea" id="RHEA-COMP:10622"/>
        <dbReference type="Rhea" id="RHEA-COMP:10623"/>
        <dbReference type="ChEBI" id="CHEBI:15377"/>
        <dbReference type="ChEBI" id="CHEBI:15378"/>
        <dbReference type="ChEBI" id="CHEBI:57618"/>
        <dbReference type="ChEBI" id="CHEBI:58210"/>
        <dbReference type="ChEBI" id="CHEBI:58483"/>
        <dbReference type="ChEBI" id="CHEBI:128753"/>
        <dbReference type="EC" id="1.17.7.3"/>
    </reaction>
</comment>
<comment type="similarity">
    <text evidence="7">Belongs to the IspG family.</text>
</comment>
<dbReference type="EMBL" id="JAZGJQ010000003">
    <property type="protein sequence ID" value="MEE6147278.1"/>
    <property type="molecule type" value="Genomic_DNA"/>
</dbReference>
<evidence type="ECO:0000259" key="9">
    <source>
        <dbReference type="Pfam" id="PF04551"/>
    </source>
</evidence>
<dbReference type="Gene3D" id="3.30.413.10">
    <property type="entry name" value="Sulfite Reductase Hemoprotein, domain 1"/>
    <property type="match status" value="1"/>
</dbReference>
<keyword evidence="5 7" id="KW-0411">Iron-sulfur</keyword>
<dbReference type="PANTHER" id="PTHR30454">
    <property type="entry name" value="4-HYDROXY-3-METHYLBUT-2-EN-1-YL DIPHOSPHATE SYNTHASE"/>
    <property type="match status" value="1"/>
</dbReference>
<feature type="region of interest" description="Disordered" evidence="8">
    <location>
        <begin position="1"/>
        <end position="22"/>
    </location>
</feature>
<dbReference type="NCBIfam" id="TIGR00612">
    <property type="entry name" value="ispG_gcpE"/>
    <property type="match status" value="1"/>
</dbReference>
<protein>
    <recommendedName>
        <fullName evidence="7">4-hydroxy-3-methylbut-2-en-1-yl diphosphate synthase (flavodoxin)</fullName>
        <ecNumber evidence="7">1.17.7.3</ecNumber>
    </recommendedName>
    <alternativeName>
        <fullName evidence="7">1-hydroxy-2-methyl-2-(E)-butenyl 4-diphosphate synthase</fullName>
    </alternativeName>
</protein>
<dbReference type="Gene3D" id="3.20.20.20">
    <property type="entry name" value="Dihydropteroate synthase-like"/>
    <property type="match status" value="1"/>
</dbReference>
<keyword evidence="2 7" id="KW-0479">Metal-binding</keyword>
<dbReference type="InterPro" id="IPR016425">
    <property type="entry name" value="IspG_bac"/>
</dbReference>
<gene>
    <name evidence="7 11" type="primary">ispG</name>
    <name evidence="11" type="synonym">gcpE</name>
    <name evidence="11" type="ORF">VXJ25_04625</name>
</gene>
<dbReference type="GO" id="GO:0046429">
    <property type="term" value="F:4-hydroxy-3-methylbut-2-en-1-yl diphosphate synthase activity (ferredoxin)"/>
    <property type="evidence" value="ECO:0007669"/>
    <property type="project" value="UniProtKB-EC"/>
</dbReference>
<dbReference type="InterPro" id="IPR011005">
    <property type="entry name" value="Dihydropteroate_synth-like_sf"/>
</dbReference>
<evidence type="ECO:0000256" key="4">
    <source>
        <dbReference type="ARBA" id="ARBA00023004"/>
    </source>
</evidence>
<dbReference type="Pfam" id="PF04551">
    <property type="entry name" value="GcpE"/>
    <property type="match status" value="1"/>
</dbReference>
<evidence type="ECO:0000256" key="8">
    <source>
        <dbReference type="SAM" id="MobiDB-lite"/>
    </source>
</evidence>
<feature type="binding site" evidence="7">
    <location>
        <position position="317"/>
    </location>
    <ligand>
        <name>[4Fe-4S] cluster</name>
        <dbReference type="ChEBI" id="CHEBI:49883"/>
    </ligand>
</feature>
<feature type="binding site" evidence="7">
    <location>
        <position position="324"/>
    </location>
    <ligand>
        <name>[4Fe-4S] cluster</name>
        <dbReference type="ChEBI" id="CHEBI:49883"/>
    </ligand>
</feature>
<reference evidence="11 12" key="1">
    <citation type="submission" date="2024-01" db="EMBL/GenBank/DDBJ databases">
        <title>Description of Olsenella sp. nov., isolated from pig feces.</title>
        <authorList>
            <person name="Chang Y.-H."/>
        </authorList>
    </citation>
    <scope>NUCLEOTIDE SEQUENCE [LARGE SCALE GENOMIC DNA]</scope>
    <source>
        <strain evidence="11 12">YH-ols2223</strain>
    </source>
</reference>
<comment type="cofactor">
    <cofactor evidence="7">
        <name>[4Fe-4S] cluster</name>
        <dbReference type="ChEBI" id="CHEBI:49883"/>
    </cofactor>
    <text evidence="7">Binds 1 [4Fe-4S] cluster.</text>
</comment>
<dbReference type="InterPro" id="IPR004588">
    <property type="entry name" value="IspG_bac-typ"/>
</dbReference>
<dbReference type="Proteomes" id="UP001332931">
    <property type="component" value="Unassembled WGS sequence"/>
</dbReference>
<evidence type="ECO:0000256" key="1">
    <source>
        <dbReference type="ARBA" id="ARBA00022485"/>
    </source>
</evidence>
<dbReference type="Pfam" id="PF26540">
    <property type="entry name" value="GcpE_C"/>
    <property type="match status" value="1"/>
</dbReference>